<feature type="compositionally biased region" description="Polar residues" evidence="1">
    <location>
        <begin position="411"/>
        <end position="420"/>
    </location>
</feature>
<keyword evidence="3" id="KW-1185">Reference proteome</keyword>
<feature type="compositionally biased region" description="Low complexity" evidence="1">
    <location>
        <begin position="335"/>
        <end position="345"/>
    </location>
</feature>
<organism evidence="2 3">
    <name type="scientific">Pristionchus fissidentatus</name>
    <dbReference type="NCBI Taxonomy" id="1538716"/>
    <lineage>
        <taxon>Eukaryota</taxon>
        <taxon>Metazoa</taxon>
        <taxon>Ecdysozoa</taxon>
        <taxon>Nematoda</taxon>
        <taxon>Chromadorea</taxon>
        <taxon>Rhabditida</taxon>
        <taxon>Rhabditina</taxon>
        <taxon>Diplogasteromorpha</taxon>
        <taxon>Diplogasteroidea</taxon>
        <taxon>Neodiplogasteridae</taxon>
        <taxon>Pristionchus</taxon>
    </lineage>
</organism>
<feature type="region of interest" description="Disordered" evidence="1">
    <location>
        <begin position="1188"/>
        <end position="1331"/>
    </location>
</feature>
<evidence type="ECO:0000256" key="1">
    <source>
        <dbReference type="SAM" id="MobiDB-lite"/>
    </source>
</evidence>
<feature type="compositionally biased region" description="Polar residues" evidence="1">
    <location>
        <begin position="969"/>
        <end position="1003"/>
    </location>
</feature>
<reference evidence="2" key="1">
    <citation type="submission" date="2023-10" db="EMBL/GenBank/DDBJ databases">
        <title>Genome assembly of Pristionchus species.</title>
        <authorList>
            <person name="Yoshida K."/>
            <person name="Sommer R.J."/>
        </authorList>
    </citation>
    <scope>NUCLEOTIDE SEQUENCE</scope>
    <source>
        <strain evidence="2">RS5133</strain>
    </source>
</reference>
<sequence length="1391" mass="151533">QELARKSTITTPTNDSAQFRERIFAGTDIVRVDRDINFVCDRPILALSERREYIPEYPAAPPRRRSSIATKTPRVSLTPSALRSRSQSRSWTDSEKCPTAQEDLPTATSPYSLFEDHTPVSPCGSTRTACGASPISDRNSRSKRKKWTVNSVVAKAGAATPERYDRARTMRSLSTARNLSISPPALNRNIDMKTARDRTPNGETVAIRPVLIQPKTELGPHGECQLVEGMEVLKVAAPVDSLIRTCHDGSPRRSASDCSTAGEMSFRTPCSENNNACESPPFSPPRTMPRTNESSSRASTPLRTARNQSPICQQRQCEPSSAALDRRRSMFGYGTRPTTTPTTTRSAINTPSGRSPMIEGNMYTGLEASPMRIATRVVLSPVHTAVRSSSKKSQKKNQGSVAKCLAPPDNYRTSSYSPHMNTAVPPGTPRNLFGSLSPNEPLANAFVPQRDRSSAIRTAREARTPSRVCENPPPYFADVRTARELNLSPYRPARSPALEPMTARSPAHSLQTGRFNSPLAQYPIDMITAEERSPAMNTARPPARSPYGGSHYRLGALSILPTARHLSDGSPDIKTASGAPYDNEMCSPGGLVTARNQSDRSPMMKTARFSPYDNVKTAREAANRKSPCDADRCPKTARQLTDRSPMMKTAKYSPYDNVKTCRETRSPARGGPPLFGDVLNAPPAYDNVKITREQRSPARGLPTARQNTDRSPMIKTARYSPYDNTKTARETRTPALKTANGSPYAPRSLYLAPEMVALNNVHTAVEGGGGQSPAPRASLYLTPEMIDTNVRTGRGTSPYNDGVCTGVARSPSSHCNNNYDGCVWTGRPSTGEYKRIVTARVVSPTPRDLTTSPLHPTMTARDVTSGRSPMRTARRDGDYDAVPNSTMTCLSGRSSNQNTTRSHMVYTSRAPSASPLRTARMDGGPPTTPRPDVMTHLPSLRSLHTPRAFSPDQRTAIGRGEGPEIDYATNRTQSPSVYSSASGRMPSKSPSRSSNVITAQGSRSPHVGTESPTNMATARGEMPKNKALSAPQSPLSMRTGRERSRGATASPCNLATAREQRTPSKSPASSTRLSRELQNTMPAHLKQEDSFSEQSQFTYHKTLNGGFAQKNTHSDLMTGQQRTPTKCPNTQSDPTLYYSSRQTTPARTLRPDDQRTPTRGFSQHTGLEARSPLVRTAVHTTPLKQQNEMPACSLKSGCKATHEPRKIPSVAEDSPSTRSDVAPKTPERSLRTARGLSLTRPMTPRAPYADMRTPRTANPTASPASSLLQSPVPSSCVRTAMSPDAASNSAVSNDVNTARRVLSDPSRSSVPPLTRSNWMQSDNAAEPTTTTKPRVIVRANQADGKIHVEVCLSFKLNTTGTIRLRGEMVPQLHPRTVSVNGQQIWSDPNRQ</sequence>
<accession>A0AAV5WNL2</accession>
<evidence type="ECO:0000313" key="2">
    <source>
        <dbReference type="EMBL" id="GMT33596.1"/>
    </source>
</evidence>
<proteinExistence type="predicted"/>
<feature type="compositionally biased region" description="Polar residues" evidence="1">
    <location>
        <begin position="67"/>
        <end position="91"/>
    </location>
</feature>
<feature type="region of interest" description="Disordered" evidence="1">
    <location>
        <begin position="845"/>
        <end position="1074"/>
    </location>
</feature>
<feature type="region of interest" description="Disordered" evidence="1">
    <location>
        <begin position="246"/>
        <end position="358"/>
    </location>
</feature>
<evidence type="ECO:0000313" key="3">
    <source>
        <dbReference type="Proteomes" id="UP001432322"/>
    </source>
</evidence>
<feature type="compositionally biased region" description="Polar residues" evidence="1">
    <location>
        <begin position="268"/>
        <end position="277"/>
    </location>
</feature>
<comment type="caution">
    <text evidence="2">The sequence shown here is derived from an EMBL/GenBank/DDBJ whole genome shotgun (WGS) entry which is preliminary data.</text>
</comment>
<feature type="compositionally biased region" description="Polar residues" evidence="1">
    <location>
        <begin position="289"/>
        <end position="319"/>
    </location>
</feature>
<name>A0AAV5WNL2_9BILA</name>
<feature type="non-terminal residue" evidence="2">
    <location>
        <position position="1"/>
    </location>
</feature>
<feature type="compositionally biased region" description="Polar residues" evidence="1">
    <location>
        <begin position="1285"/>
        <end position="1296"/>
    </location>
</feature>
<feature type="compositionally biased region" description="Polar residues" evidence="1">
    <location>
        <begin position="1109"/>
        <end position="1146"/>
    </location>
</feature>
<feature type="region of interest" description="Disordered" evidence="1">
    <location>
        <begin position="122"/>
        <end position="148"/>
    </location>
</feature>
<dbReference type="EMBL" id="BTSY01000006">
    <property type="protein sequence ID" value="GMT33596.1"/>
    <property type="molecule type" value="Genomic_DNA"/>
</dbReference>
<feature type="region of interest" description="Disordered" evidence="1">
    <location>
        <begin position="385"/>
        <end position="475"/>
    </location>
</feature>
<feature type="compositionally biased region" description="Polar residues" evidence="1">
    <location>
        <begin position="1063"/>
        <end position="1074"/>
    </location>
</feature>
<feature type="compositionally biased region" description="Polar residues" evidence="1">
    <location>
        <begin position="1305"/>
        <end position="1331"/>
    </location>
</feature>
<protein>
    <submittedName>
        <fullName evidence="2">Uncharacterized protein</fullName>
    </submittedName>
</protein>
<feature type="region of interest" description="Disordered" evidence="1">
    <location>
        <begin position="58"/>
        <end position="107"/>
    </location>
</feature>
<feature type="compositionally biased region" description="Polar residues" evidence="1">
    <location>
        <begin position="883"/>
        <end position="902"/>
    </location>
</feature>
<dbReference type="Proteomes" id="UP001432322">
    <property type="component" value="Unassembled WGS sequence"/>
</dbReference>
<gene>
    <name evidence="2" type="ORF">PFISCL1PPCAC_24893</name>
</gene>
<feature type="compositionally biased region" description="Polar residues" evidence="1">
    <location>
        <begin position="1255"/>
        <end position="1277"/>
    </location>
</feature>
<feature type="compositionally biased region" description="Basic and acidic residues" evidence="1">
    <location>
        <begin position="449"/>
        <end position="464"/>
    </location>
</feature>
<feature type="compositionally biased region" description="Basic and acidic residues" evidence="1">
    <location>
        <begin position="246"/>
        <end position="255"/>
    </location>
</feature>
<feature type="region of interest" description="Disordered" evidence="1">
    <location>
        <begin position="1106"/>
        <end position="1165"/>
    </location>
</feature>